<dbReference type="InterPro" id="IPR001732">
    <property type="entry name" value="UDP-Glc/GDP-Man_DH_N"/>
</dbReference>
<dbReference type="InterPro" id="IPR036291">
    <property type="entry name" value="NAD(P)-bd_dom_sf"/>
</dbReference>
<sequence length="207" mass="22586">MKITVAGAGLVGLVTSAGLAELGHQVTCIDIQKKKIDLLQTGRTPINEPGLAPLLEKNLNNGNLHFTMSPYQAYSNAEVIFISVGTKNKQDDSIDLRNIHVVSNTIAHFIENNVVLCIISTVPIGTNDLINKIIDRSKPPNLRCDVVSNPDFLRKGSAINDFFYGERIVIGADSLESASIIKQIYEPLKIPTIITDILGAEMMKYAI</sequence>
<organism evidence="2 3">
    <name type="scientific">Bacillus salipaludis</name>
    <dbReference type="NCBI Taxonomy" id="2547811"/>
    <lineage>
        <taxon>Bacteria</taxon>
        <taxon>Bacillati</taxon>
        <taxon>Bacillota</taxon>
        <taxon>Bacilli</taxon>
        <taxon>Bacillales</taxon>
        <taxon>Bacillaceae</taxon>
        <taxon>Bacillus</taxon>
    </lineage>
</organism>
<gene>
    <name evidence="2" type="ORF">E2K98_20515</name>
</gene>
<evidence type="ECO:0000313" key="2">
    <source>
        <dbReference type="EMBL" id="TDK59089.1"/>
    </source>
</evidence>
<dbReference type="GO" id="GO:0051287">
    <property type="term" value="F:NAD binding"/>
    <property type="evidence" value="ECO:0007669"/>
    <property type="project" value="InterPro"/>
</dbReference>
<dbReference type="InterPro" id="IPR017476">
    <property type="entry name" value="UDP-Glc/GDP-Man"/>
</dbReference>
<dbReference type="InterPro" id="IPR028359">
    <property type="entry name" value="UDP_ManNAc/GlcNAc_DH"/>
</dbReference>
<dbReference type="PIRSF" id="PIRSF000124">
    <property type="entry name" value="UDPglc_GDPman_dh"/>
    <property type="match status" value="1"/>
</dbReference>
<protein>
    <submittedName>
        <fullName evidence="2">UDP-glucose/GDP-mannose dehydrogenase family protein</fullName>
    </submittedName>
</protein>
<dbReference type="NCBIfam" id="TIGR03026">
    <property type="entry name" value="NDP-sugDHase"/>
    <property type="match status" value="1"/>
</dbReference>
<dbReference type="PANTHER" id="PTHR43750">
    <property type="entry name" value="UDP-GLUCOSE 6-DEHYDROGENASE TUAD"/>
    <property type="match status" value="1"/>
</dbReference>
<reference evidence="2 3" key="1">
    <citation type="submission" date="2019-03" db="EMBL/GenBank/DDBJ databases">
        <title>Bacillus niacini sp. nov. a Nicotinate-Metabolizing Mesophile Isolated from Soil.</title>
        <authorList>
            <person name="Zhang G."/>
        </authorList>
    </citation>
    <scope>NUCLEOTIDE SEQUENCE [LARGE SCALE GENOMIC DNA]</scope>
    <source>
        <strain evidence="2 3">WN066</strain>
    </source>
</reference>
<comment type="caution">
    <text evidence="2">The sequence shown here is derived from an EMBL/GenBank/DDBJ whole genome shotgun (WGS) entry which is preliminary data.</text>
</comment>
<dbReference type="Gene3D" id="3.40.50.720">
    <property type="entry name" value="NAD(P)-binding Rossmann-like Domain"/>
    <property type="match status" value="1"/>
</dbReference>
<dbReference type="AlphaFoldDB" id="A0A4R5VM51"/>
<dbReference type="RefSeq" id="WP_133337423.1">
    <property type="nucleotide sequence ID" value="NZ_SMYO01000010.1"/>
</dbReference>
<evidence type="ECO:0000313" key="3">
    <source>
        <dbReference type="Proteomes" id="UP000295132"/>
    </source>
</evidence>
<dbReference type="GO" id="GO:0016616">
    <property type="term" value="F:oxidoreductase activity, acting on the CH-OH group of donors, NAD or NADP as acceptor"/>
    <property type="evidence" value="ECO:0007669"/>
    <property type="project" value="InterPro"/>
</dbReference>
<proteinExistence type="predicted"/>
<dbReference type="PIRSF" id="PIRSF500136">
    <property type="entry name" value="UDP_ManNAc_DH"/>
    <property type="match status" value="1"/>
</dbReference>
<dbReference type="SUPFAM" id="SSF51735">
    <property type="entry name" value="NAD(P)-binding Rossmann-fold domains"/>
    <property type="match status" value="1"/>
</dbReference>
<evidence type="ECO:0000259" key="1">
    <source>
        <dbReference type="Pfam" id="PF03721"/>
    </source>
</evidence>
<dbReference type="Proteomes" id="UP000295132">
    <property type="component" value="Unassembled WGS sequence"/>
</dbReference>
<dbReference type="PANTHER" id="PTHR43750:SF4">
    <property type="entry name" value="UDP-GLUCOSE 6-DEHYDROGENASE YWQF"/>
    <property type="match status" value="1"/>
</dbReference>
<dbReference type="GO" id="GO:0016628">
    <property type="term" value="F:oxidoreductase activity, acting on the CH-CH group of donors, NAD or NADP as acceptor"/>
    <property type="evidence" value="ECO:0007669"/>
    <property type="project" value="InterPro"/>
</dbReference>
<accession>A0A4R5VM51</accession>
<name>A0A4R5VM51_9BACI</name>
<dbReference type="Pfam" id="PF03721">
    <property type="entry name" value="UDPG_MGDP_dh_N"/>
    <property type="match status" value="1"/>
</dbReference>
<dbReference type="EMBL" id="SMYO01000010">
    <property type="protein sequence ID" value="TDK59089.1"/>
    <property type="molecule type" value="Genomic_DNA"/>
</dbReference>
<feature type="domain" description="UDP-glucose/GDP-mannose dehydrogenase N-terminal" evidence="1">
    <location>
        <begin position="1"/>
        <end position="184"/>
    </location>
</feature>
<dbReference type="GO" id="GO:0000271">
    <property type="term" value="P:polysaccharide biosynthetic process"/>
    <property type="evidence" value="ECO:0007669"/>
    <property type="project" value="InterPro"/>
</dbReference>